<evidence type="ECO:0008006" key="3">
    <source>
        <dbReference type="Google" id="ProtNLM"/>
    </source>
</evidence>
<dbReference type="Proteomes" id="UP000199691">
    <property type="component" value="Unassembled WGS sequence"/>
</dbReference>
<dbReference type="EMBL" id="FNIX01000016">
    <property type="protein sequence ID" value="SDP83796.1"/>
    <property type="molecule type" value="Genomic_DNA"/>
</dbReference>
<protein>
    <recommendedName>
        <fullName evidence="3">DUF3800 domain-containing protein</fullName>
    </recommendedName>
</protein>
<name>A0A1H0W099_9PSEU</name>
<dbReference type="InterPro" id="IPR024524">
    <property type="entry name" value="DUF3800"/>
</dbReference>
<dbReference type="AlphaFoldDB" id="A0A1H0W099"/>
<dbReference type="OrthoDB" id="5188615at2"/>
<reference evidence="2" key="1">
    <citation type="submission" date="2016-10" db="EMBL/GenBank/DDBJ databases">
        <authorList>
            <person name="Varghese N."/>
            <person name="Submissions S."/>
        </authorList>
    </citation>
    <scope>NUCLEOTIDE SEQUENCE [LARGE SCALE GENOMIC DNA]</scope>
    <source>
        <strain evidence="2">CGMCC 4.6609</strain>
    </source>
</reference>
<dbReference type="Pfam" id="PF12686">
    <property type="entry name" value="DUF3800"/>
    <property type="match status" value="1"/>
</dbReference>
<proteinExistence type="predicted"/>
<evidence type="ECO:0000313" key="1">
    <source>
        <dbReference type="EMBL" id="SDP83796.1"/>
    </source>
</evidence>
<accession>A0A1H0W099</accession>
<gene>
    <name evidence="1" type="ORF">SAMN05421507_116109</name>
</gene>
<evidence type="ECO:0000313" key="2">
    <source>
        <dbReference type="Proteomes" id="UP000199691"/>
    </source>
</evidence>
<keyword evidence="2" id="KW-1185">Reference proteome</keyword>
<sequence length="179" mass="20550">MSLHAFVDESRRNNTYLLAVALVPPGRLHKFRKSLRCLLMPGQRELHCKKETPGRRKMIASRLVAEQVSVRLYRRSCDQGDEQARQACLRRLVEDLLEAGAHRLVLDSRAQRDQHDLLTIRTSLGHVALSTNLVYEHCRSSNDELLWIADFVAWCYGSGGEWRERVMPVVESIVDLDCP</sequence>
<organism evidence="1 2">
    <name type="scientific">Lentzea jiangxiensis</name>
    <dbReference type="NCBI Taxonomy" id="641025"/>
    <lineage>
        <taxon>Bacteria</taxon>
        <taxon>Bacillati</taxon>
        <taxon>Actinomycetota</taxon>
        <taxon>Actinomycetes</taxon>
        <taxon>Pseudonocardiales</taxon>
        <taxon>Pseudonocardiaceae</taxon>
        <taxon>Lentzea</taxon>
    </lineage>
</organism>
<dbReference type="RefSeq" id="WP_090102422.1">
    <property type="nucleotide sequence ID" value="NZ_FNIX01000016.1"/>
</dbReference>
<dbReference type="STRING" id="641025.SAMN05421507_116109"/>